<proteinExistence type="predicted"/>
<protein>
    <submittedName>
        <fullName evidence="1">Uncharacterized protein</fullName>
    </submittedName>
</protein>
<evidence type="ECO:0000313" key="2">
    <source>
        <dbReference type="Proteomes" id="UP000220828"/>
    </source>
</evidence>
<reference evidence="1 2" key="1">
    <citation type="submission" date="2017-09" db="EMBL/GenBank/DDBJ databases">
        <title>Whole genomes of Flavobacteriaceae.</title>
        <authorList>
            <person name="Stine C."/>
            <person name="Li C."/>
            <person name="Tadesse D."/>
        </authorList>
    </citation>
    <scope>NUCLEOTIDE SEQUENCE [LARGE SCALE GENOMIC DNA]</scope>
    <source>
        <strain evidence="1 2">ATCC 35036</strain>
    </source>
</reference>
<dbReference type="Proteomes" id="UP000220828">
    <property type="component" value="Unassembled WGS sequence"/>
</dbReference>
<name>A0A2H3KKM1_9FLAO</name>
<dbReference type="AlphaFoldDB" id="A0A2H3KKM1"/>
<gene>
    <name evidence="1" type="ORF">B0A77_03940</name>
</gene>
<accession>A0A2H3KKM1</accession>
<comment type="caution">
    <text evidence="1">The sequence shown here is derived from an EMBL/GenBank/DDBJ whole genome shotgun (WGS) entry which is preliminary data.</text>
</comment>
<organism evidence="1 2">
    <name type="scientific">Flavobacterium branchiophilum</name>
    <dbReference type="NCBI Taxonomy" id="55197"/>
    <lineage>
        <taxon>Bacteria</taxon>
        <taxon>Pseudomonadati</taxon>
        <taxon>Bacteroidota</taxon>
        <taxon>Flavobacteriia</taxon>
        <taxon>Flavobacteriales</taxon>
        <taxon>Flavobacteriaceae</taxon>
        <taxon>Flavobacterium</taxon>
    </lineage>
</organism>
<evidence type="ECO:0000313" key="1">
    <source>
        <dbReference type="EMBL" id="PDS25795.1"/>
    </source>
</evidence>
<sequence length="104" mass="12260">MFKIRITNTLKAEVFISLNKSRKKIMNHVLHTVLGIKGRVHFLLMECYGHYCEQSYREEFNFFEFNKSLFAMINTFICKFGINPIKPINKIIIQKLLNFGNIVA</sequence>
<dbReference type="EMBL" id="PCMW01000023">
    <property type="protein sequence ID" value="PDS25795.1"/>
    <property type="molecule type" value="Genomic_DNA"/>
</dbReference>